<sequence>MSMAAERLCASLGPCRTRGMLSQPRSPQPYYSMSQTGNTVASARFPLPPQIFFKFYICEGKRRDTKKWNNSGDMLLFAFPVSLRNSYSVISPVTKTGENKRLLIFASFTHNVLKIDFFFLLIDTLLVDSFTGVQGFGFISPEGLVQPKLSDPFQNRADWPKPVGTS</sequence>
<proteinExistence type="predicted"/>
<reference evidence="1" key="1">
    <citation type="submission" date="2025-08" db="UniProtKB">
        <authorList>
            <consortium name="Ensembl"/>
        </authorList>
    </citation>
    <scope>IDENTIFICATION</scope>
</reference>
<evidence type="ECO:0000313" key="1">
    <source>
        <dbReference type="Ensembl" id="ENSZALP00000016617.1"/>
    </source>
</evidence>
<evidence type="ECO:0000313" key="2">
    <source>
        <dbReference type="Proteomes" id="UP000694413"/>
    </source>
</evidence>
<dbReference type="AlphaFoldDB" id="A0A8D2N2P2"/>
<keyword evidence="2" id="KW-1185">Reference proteome</keyword>
<accession>A0A8D2N2P2</accession>
<protein>
    <submittedName>
        <fullName evidence="1">Uncharacterized protein</fullName>
    </submittedName>
</protein>
<reference evidence="1" key="2">
    <citation type="submission" date="2025-09" db="UniProtKB">
        <authorList>
            <consortium name="Ensembl"/>
        </authorList>
    </citation>
    <scope>IDENTIFICATION</scope>
</reference>
<name>A0A8D2N2P2_ZONAL</name>
<dbReference type="Proteomes" id="UP000694413">
    <property type="component" value="Unassembled WGS sequence"/>
</dbReference>
<organism evidence="1 2">
    <name type="scientific">Zonotrichia albicollis</name>
    <name type="common">White-throated sparrow</name>
    <name type="synonym">Fringilla albicollis</name>
    <dbReference type="NCBI Taxonomy" id="44394"/>
    <lineage>
        <taxon>Eukaryota</taxon>
        <taxon>Metazoa</taxon>
        <taxon>Chordata</taxon>
        <taxon>Craniata</taxon>
        <taxon>Vertebrata</taxon>
        <taxon>Euteleostomi</taxon>
        <taxon>Archelosauria</taxon>
        <taxon>Archosauria</taxon>
        <taxon>Dinosauria</taxon>
        <taxon>Saurischia</taxon>
        <taxon>Theropoda</taxon>
        <taxon>Coelurosauria</taxon>
        <taxon>Aves</taxon>
        <taxon>Neognathae</taxon>
        <taxon>Neoaves</taxon>
        <taxon>Telluraves</taxon>
        <taxon>Australaves</taxon>
        <taxon>Passeriformes</taxon>
        <taxon>Passerellidae</taxon>
        <taxon>Zonotrichia</taxon>
    </lineage>
</organism>
<dbReference type="Ensembl" id="ENSZALT00000022204.1">
    <property type="protein sequence ID" value="ENSZALP00000016617.1"/>
    <property type="gene ID" value="ENSZALG00000013474.1"/>
</dbReference>